<dbReference type="HOGENOM" id="CLU_2829485_0_0_11"/>
<evidence type="ECO:0000256" key="1">
    <source>
        <dbReference type="SAM" id="MobiDB-lite"/>
    </source>
</evidence>
<reference evidence="3" key="1">
    <citation type="submission" date="2008-02" db="EMBL/GenBank/DDBJ databases">
        <authorList>
            <consortium name="The Broad Institute Genome Sequencing Platform"/>
            <person name="Fischbach M."/>
            <person name="Ward D."/>
            <person name="Young S."/>
            <person name="Jaffe D."/>
            <person name="Gnerre S."/>
            <person name="Berlin A."/>
            <person name="Heiman D."/>
            <person name="Hepburn T."/>
            <person name="Sykes S."/>
            <person name="Alvarado L."/>
            <person name="Kodira C.D."/>
            <person name="Straight P."/>
            <person name="Clardy J."/>
            <person name="Hung D."/>
            <person name="Kolter R."/>
            <person name="Mekalanos J."/>
            <person name="Walker S."/>
            <person name="Walsh C.T."/>
            <person name="Lander E."/>
            <person name="Galagan J."/>
            <person name="Nusbaum C."/>
            <person name="Birren B."/>
        </authorList>
    </citation>
    <scope>NUCLEOTIDE SEQUENCE [LARGE SCALE GENOMIC DNA]</scope>
    <source>
        <strain evidence="3">ATCC 25486 / DSM 40338 / CBS 914.69 / JCM 4507 / NBRC 13074 / NRRL 2958 / 5647</strain>
    </source>
</reference>
<evidence type="ECO:0000313" key="2">
    <source>
        <dbReference type="EMBL" id="EFH31680.1"/>
    </source>
</evidence>
<dbReference type="AlphaFoldDB" id="D6X7U7"/>
<proteinExistence type="predicted"/>
<feature type="region of interest" description="Disordered" evidence="1">
    <location>
        <begin position="44"/>
        <end position="66"/>
    </location>
</feature>
<reference evidence="3" key="2">
    <citation type="submission" date="2009-10" db="EMBL/GenBank/DDBJ databases">
        <title>The genome sequence of Streptomyces pristinaespiralis strain ATCC 25486.</title>
        <authorList>
            <consortium name="The Broad Institute Genome Sequencing Platform"/>
            <consortium name="Broad Institute Microbial Sequencing Center"/>
            <person name="Fischbach M."/>
            <person name="Godfrey P."/>
            <person name="Ward D."/>
            <person name="Young S."/>
            <person name="Zeng Q."/>
            <person name="Koehrsen M."/>
            <person name="Alvarado L."/>
            <person name="Berlin A.M."/>
            <person name="Bochicchio J."/>
            <person name="Borenstein D."/>
            <person name="Chapman S.B."/>
            <person name="Chen Z."/>
            <person name="Engels R."/>
            <person name="Freedman E."/>
            <person name="Gellesch M."/>
            <person name="Goldberg J."/>
            <person name="Griggs A."/>
            <person name="Gujja S."/>
            <person name="Heilman E.R."/>
            <person name="Heiman D.I."/>
            <person name="Hepburn T.A."/>
            <person name="Howarth C."/>
            <person name="Jen D."/>
            <person name="Larson L."/>
            <person name="Lewis B."/>
            <person name="Mehta T."/>
            <person name="Park D."/>
            <person name="Pearson M."/>
            <person name="Richards J."/>
            <person name="Roberts A."/>
            <person name="Saif S."/>
            <person name="Shea T.D."/>
            <person name="Shenoy N."/>
            <person name="Sisk P."/>
            <person name="Stolte C."/>
            <person name="Sykes S.N."/>
            <person name="Thomson T."/>
            <person name="Walk T."/>
            <person name="White J."/>
            <person name="Yandava C."/>
            <person name="Straight P."/>
            <person name="Clardy J."/>
            <person name="Hung D."/>
            <person name="Kolter R."/>
            <person name="Mekalanos J."/>
            <person name="Walker S."/>
            <person name="Walsh C.T."/>
            <person name="Wieland-Brown L.C."/>
            <person name="Haas B."/>
            <person name="Nusbaum C."/>
            <person name="Birren B."/>
        </authorList>
    </citation>
    <scope>NUCLEOTIDE SEQUENCE [LARGE SCALE GENOMIC DNA]</scope>
    <source>
        <strain evidence="3">ATCC 25486 / DSM 40338 / CBS 914.69 / JCM 4507 / NBRC 13074 / NRRL 2958 / 5647</strain>
    </source>
</reference>
<protein>
    <submittedName>
        <fullName evidence="2">Predicted protein</fullName>
    </submittedName>
</protein>
<dbReference type="Proteomes" id="UP000002805">
    <property type="component" value="Chromosome"/>
</dbReference>
<evidence type="ECO:0000313" key="3">
    <source>
        <dbReference type="Proteomes" id="UP000002805"/>
    </source>
</evidence>
<gene>
    <name evidence="2" type="ORF">SSDG_06929</name>
</gene>
<sequence>MRRAASGPTGGERAQVLPQKLDVFFPLDVVFPSVSWSIGGRVPVPRAVKRHGPGGGGRCGTPRPLS</sequence>
<dbReference type="EMBL" id="CM000950">
    <property type="protein sequence ID" value="EFH31680.1"/>
    <property type="molecule type" value="Genomic_DNA"/>
</dbReference>
<keyword evidence="3" id="KW-1185">Reference proteome</keyword>
<name>D6X7U7_STRE2</name>
<accession>D6X7U7</accession>
<organism evidence="2 3">
    <name type="scientific">Streptomyces pristinaespiralis (strain ATCC 25486 / DSM 40338 / CBS 914.69 / JCM 4507 / KCC S-0507 / NBRC 13074 / NRRL 2958 / 5647)</name>
    <dbReference type="NCBI Taxonomy" id="457429"/>
    <lineage>
        <taxon>Bacteria</taxon>
        <taxon>Bacillati</taxon>
        <taxon>Actinomycetota</taxon>
        <taxon>Actinomycetes</taxon>
        <taxon>Kitasatosporales</taxon>
        <taxon>Streptomycetaceae</taxon>
        <taxon>Streptomyces</taxon>
    </lineage>
</organism>